<protein>
    <recommendedName>
        <fullName evidence="1">FMN-binding domain-containing protein</fullName>
    </recommendedName>
</protein>
<evidence type="ECO:0000313" key="2">
    <source>
        <dbReference type="EMBL" id="GAI05676.1"/>
    </source>
</evidence>
<proteinExistence type="predicted"/>
<dbReference type="InterPro" id="IPR007329">
    <property type="entry name" value="FMN-bd"/>
</dbReference>
<dbReference type="GO" id="GO:0016020">
    <property type="term" value="C:membrane"/>
    <property type="evidence" value="ECO:0007669"/>
    <property type="project" value="InterPro"/>
</dbReference>
<name>X1LIL0_9ZZZZ</name>
<comment type="caution">
    <text evidence="2">The sequence shown here is derived from an EMBL/GenBank/DDBJ whole genome shotgun (WGS) entry which is preliminary data.</text>
</comment>
<feature type="non-terminal residue" evidence="2">
    <location>
        <position position="131"/>
    </location>
</feature>
<accession>X1LIL0</accession>
<dbReference type="GO" id="GO:0010181">
    <property type="term" value="F:FMN binding"/>
    <property type="evidence" value="ECO:0007669"/>
    <property type="project" value="InterPro"/>
</dbReference>
<reference evidence="2" key="1">
    <citation type="journal article" date="2014" name="Front. Microbiol.">
        <title>High frequency of phylogenetically diverse reductive dehalogenase-homologous genes in deep subseafloor sedimentary metagenomes.</title>
        <authorList>
            <person name="Kawai M."/>
            <person name="Futagami T."/>
            <person name="Toyoda A."/>
            <person name="Takaki Y."/>
            <person name="Nishi S."/>
            <person name="Hori S."/>
            <person name="Arai W."/>
            <person name="Tsubouchi T."/>
            <person name="Morono Y."/>
            <person name="Uchiyama I."/>
            <person name="Ito T."/>
            <person name="Fujiyama A."/>
            <person name="Inagaki F."/>
            <person name="Takami H."/>
        </authorList>
    </citation>
    <scope>NUCLEOTIDE SEQUENCE</scope>
    <source>
        <strain evidence="2">Expedition CK06-06</strain>
    </source>
</reference>
<sequence>MMKTYLLATILCISLVSYVNSNFYTQAGLINQTPTILEPVPHYKGYSGYNRLVGIAFVTTEVCPEESYGYQSMISTLVGVSTKGKIVGIKILQENESCDYARSLFPQFIQQFINKSLADDFILGKNIDAIT</sequence>
<dbReference type="EMBL" id="BARV01005952">
    <property type="protein sequence ID" value="GAI05676.1"/>
    <property type="molecule type" value="Genomic_DNA"/>
</dbReference>
<organism evidence="2">
    <name type="scientific">marine sediment metagenome</name>
    <dbReference type="NCBI Taxonomy" id="412755"/>
    <lineage>
        <taxon>unclassified sequences</taxon>
        <taxon>metagenomes</taxon>
        <taxon>ecological metagenomes</taxon>
    </lineage>
</organism>
<feature type="domain" description="FMN-binding" evidence="1">
    <location>
        <begin position="69"/>
        <end position="131"/>
    </location>
</feature>
<dbReference type="AlphaFoldDB" id="X1LIL0"/>
<evidence type="ECO:0000259" key="1">
    <source>
        <dbReference type="Pfam" id="PF04205"/>
    </source>
</evidence>
<gene>
    <name evidence="2" type="ORF">S06H3_12122</name>
</gene>
<dbReference type="Pfam" id="PF04205">
    <property type="entry name" value="FMN_bind"/>
    <property type="match status" value="1"/>
</dbReference>